<evidence type="ECO:0000256" key="1">
    <source>
        <dbReference type="ARBA" id="ARBA00022741"/>
    </source>
</evidence>
<protein>
    <submittedName>
        <fullName evidence="5">Biotin-dependent carboxyltransferase family protein</fullName>
    </submittedName>
</protein>
<gene>
    <name evidence="5" type="ORF">FOY51_20135</name>
</gene>
<dbReference type="PANTHER" id="PTHR43309:SF3">
    <property type="entry name" value="5-OXOPROLINASE SUBUNIT C"/>
    <property type="match status" value="1"/>
</dbReference>
<keyword evidence="2" id="KW-0378">Hydrolase</keyword>
<evidence type="ECO:0000256" key="3">
    <source>
        <dbReference type="ARBA" id="ARBA00022840"/>
    </source>
</evidence>
<evidence type="ECO:0000259" key="4">
    <source>
        <dbReference type="SMART" id="SM00797"/>
    </source>
</evidence>
<dbReference type="InterPro" id="IPR052708">
    <property type="entry name" value="PxpC"/>
</dbReference>
<keyword evidence="6" id="KW-1185">Reference proteome</keyword>
<dbReference type="Gene3D" id="2.40.100.10">
    <property type="entry name" value="Cyclophilin-like"/>
    <property type="match status" value="1"/>
</dbReference>
<evidence type="ECO:0000256" key="2">
    <source>
        <dbReference type="ARBA" id="ARBA00022801"/>
    </source>
</evidence>
<comment type="caution">
    <text evidence="5">The sequence shown here is derived from an EMBL/GenBank/DDBJ whole genome shotgun (WGS) entry which is preliminary data.</text>
</comment>
<organism evidence="5 6">
    <name type="scientific">Antrihabitans cavernicola</name>
    <dbReference type="NCBI Taxonomy" id="2495913"/>
    <lineage>
        <taxon>Bacteria</taxon>
        <taxon>Bacillati</taxon>
        <taxon>Actinomycetota</taxon>
        <taxon>Actinomycetes</taxon>
        <taxon>Mycobacteriales</taxon>
        <taxon>Nocardiaceae</taxon>
        <taxon>Antrihabitans</taxon>
    </lineage>
</organism>
<evidence type="ECO:0000313" key="5">
    <source>
        <dbReference type="EMBL" id="KAA0021217.1"/>
    </source>
</evidence>
<dbReference type="SMART" id="SM00797">
    <property type="entry name" value="AHS2"/>
    <property type="match status" value="1"/>
</dbReference>
<reference evidence="5 6" key="1">
    <citation type="submission" date="2019-07" db="EMBL/GenBank/DDBJ databases">
        <title>Rhodococcus cavernicolus sp. nov., isolated from a cave.</title>
        <authorList>
            <person name="Lee S.D."/>
        </authorList>
    </citation>
    <scope>NUCLEOTIDE SEQUENCE [LARGE SCALE GENOMIC DNA]</scope>
    <source>
        <strain evidence="5 6">C1-24</strain>
    </source>
</reference>
<dbReference type="AlphaFoldDB" id="A0A5A7S8G7"/>
<dbReference type="InterPro" id="IPR003778">
    <property type="entry name" value="CT_A_B"/>
</dbReference>
<keyword evidence="1" id="KW-0547">Nucleotide-binding</keyword>
<dbReference type="GO" id="GO:0005524">
    <property type="term" value="F:ATP binding"/>
    <property type="evidence" value="ECO:0007669"/>
    <property type="project" value="UniProtKB-KW"/>
</dbReference>
<dbReference type="SUPFAM" id="SSF50891">
    <property type="entry name" value="Cyclophilin-like"/>
    <property type="match status" value="1"/>
</dbReference>
<proteinExistence type="predicted"/>
<dbReference type="InterPro" id="IPR029000">
    <property type="entry name" value="Cyclophilin-like_dom_sf"/>
</dbReference>
<dbReference type="NCBIfam" id="TIGR00724">
    <property type="entry name" value="urea_amlyse_rel"/>
    <property type="match status" value="1"/>
</dbReference>
<dbReference type="GO" id="GO:0016740">
    <property type="term" value="F:transferase activity"/>
    <property type="evidence" value="ECO:0007669"/>
    <property type="project" value="UniProtKB-KW"/>
</dbReference>
<evidence type="ECO:0000313" key="6">
    <source>
        <dbReference type="Proteomes" id="UP000322244"/>
    </source>
</evidence>
<feature type="domain" description="Carboxyltransferase" evidence="4">
    <location>
        <begin position="24"/>
        <end position="286"/>
    </location>
</feature>
<keyword evidence="3" id="KW-0067">ATP-binding</keyword>
<dbReference type="OrthoDB" id="9768696at2"/>
<name>A0A5A7S8G7_9NOCA</name>
<sequence length="286" mass="29771">MTLRVLATGPLCTVQDLGRSGWFADGVGVSGAADRRSLALANRLVGNDESAAGIECLLGGLELSALAPVTVAVTGAPASITVEGTPNGHASVIDLACGQTVRLGLASAGLRTYVAVRGGIDVPAVLGSRSYDTLSAIGPAPLQVGQELPVGPTPGGWPIIDQAPVAAMTSDPVIARVSFGPRDEWFEQPQDLLDGWWEVSDRSDRVGARLIRPERFPSLRRRDESELPSEGIPLGAVQVPPSGEPVIFLADHPITGGYPVIGVVVDADIDLVAQARPGQQIRFVRA</sequence>
<accession>A0A5A7S8G7</accession>
<dbReference type="Pfam" id="PF02626">
    <property type="entry name" value="CT_A_B"/>
    <property type="match status" value="1"/>
</dbReference>
<dbReference type="EMBL" id="VLNY01000011">
    <property type="protein sequence ID" value="KAA0021217.1"/>
    <property type="molecule type" value="Genomic_DNA"/>
</dbReference>
<keyword evidence="5" id="KW-0808">Transferase</keyword>
<dbReference type="GO" id="GO:0016787">
    <property type="term" value="F:hydrolase activity"/>
    <property type="evidence" value="ECO:0007669"/>
    <property type="project" value="UniProtKB-KW"/>
</dbReference>
<dbReference type="PANTHER" id="PTHR43309">
    <property type="entry name" value="5-OXOPROLINASE SUBUNIT C"/>
    <property type="match status" value="1"/>
</dbReference>
<dbReference type="RefSeq" id="WP_149432050.1">
    <property type="nucleotide sequence ID" value="NZ_VLNY01000011.1"/>
</dbReference>
<dbReference type="Proteomes" id="UP000322244">
    <property type="component" value="Unassembled WGS sequence"/>
</dbReference>